<protein>
    <submittedName>
        <fullName evidence="3">Uncharacterized protein</fullName>
    </submittedName>
</protein>
<evidence type="ECO:0000313" key="3">
    <source>
        <dbReference type="EMBL" id="KAK1933351.1"/>
    </source>
</evidence>
<dbReference type="EMBL" id="JAHBMH010000073">
    <property type="protein sequence ID" value="KAK1933351.1"/>
    <property type="molecule type" value="Genomic_DNA"/>
</dbReference>
<keyword evidence="4" id="KW-1185">Reference proteome</keyword>
<evidence type="ECO:0000313" key="4">
    <source>
        <dbReference type="Proteomes" id="UP001195914"/>
    </source>
</evidence>
<proteinExistence type="predicted"/>
<name>A0AAD9LEJ3_BABDI</name>
<feature type="compositionally biased region" description="Basic and acidic residues" evidence="1">
    <location>
        <begin position="121"/>
        <end position="134"/>
    </location>
</feature>
<feature type="compositionally biased region" description="Basic and acidic residues" evidence="1">
    <location>
        <begin position="104"/>
        <end position="113"/>
    </location>
</feature>
<reference evidence="3" key="1">
    <citation type="journal article" date="2014" name="Nucleic Acids Res.">
        <title>The evolutionary dynamics of variant antigen genes in Babesia reveal a history of genomic innovation underlying host-parasite interaction.</title>
        <authorList>
            <person name="Jackson A.P."/>
            <person name="Otto T.D."/>
            <person name="Darby A."/>
            <person name="Ramaprasad A."/>
            <person name="Xia D."/>
            <person name="Echaide I.E."/>
            <person name="Farber M."/>
            <person name="Gahlot S."/>
            <person name="Gamble J."/>
            <person name="Gupta D."/>
            <person name="Gupta Y."/>
            <person name="Jackson L."/>
            <person name="Malandrin L."/>
            <person name="Malas T.B."/>
            <person name="Moussa E."/>
            <person name="Nair M."/>
            <person name="Reid A.J."/>
            <person name="Sanders M."/>
            <person name="Sharma J."/>
            <person name="Tracey A."/>
            <person name="Quail M.A."/>
            <person name="Weir W."/>
            <person name="Wastling J.M."/>
            <person name="Hall N."/>
            <person name="Willadsen P."/>
            <person name="Lingelbach K."/>
            <person name="Shiels B."/>
            <person name="Tait A."/>
            <person name="Berriman M."/>
            <person name="Allred D.R."/>
            <person name="Pain A."/>
        </authorList>
    </citation>
    <scope>NUCLEOTIDE SEQUENCE</scope>
    <source>
        <strain evidence="3">1802A</strain>
    </source>
</reference>
<dbReference type="PROSITE" id="PS51257">
    <property type="entry name" value="PROKAR_LIPOPROTEIN"/>
    <property type="match status" value="1"/>
</dbReference>
<feature type="region of interest" description="Disordered" evidence="1">
    <location>
        <begin position="42"/>
        <end position="134"/>
    </location>
</feature>
<comment type="caution">
    <text evidence="3">The sequence shown here is derived from an EMBL/GenBank/DDBJ whole genome shotgun (WGS) entry which is preliminary data.</text>
</comment>
<organism evidence="3 4">
    <name type="scientific">Babesia divergens</name>
    <dbReference type="NCBI Taxonomy" id="32595"/>
    <lineage>
        <taxon>Eukaryota</taxon>
        <taxon>Sar</taxon>
        <taxon>Alveolata</taxon>
        <taxon>Apicomplexa</taxon>
        <taxon>Aconoidasida</taxon>
        <taxon>Piroplasmida</taxon>
        <taxon>Babesiidae</taxon>
        <taxon>Babesia</taxon>
    </lineage>
</organism>
<evidence type="ECO:0000256" key="2">
    <source>
        <dbReference type="SAM" id="SignalP"/>
    </source>
</evidence>
<dbReference type="AlphaFoldDB" id="A0AAD9LEJ3"/>
<keyword evidence="2" id="KW-0732">Signal</keyword>
<dbReference type="Proteomes" id="UP001195914">
    <property type="component" value="Unassembled WGS sequence"/>
</dbReference>
<evidence type="ECO:0000256" key="1">
    <source>
        <dbReference type="SAM" id="MobiDB-lite"/>
    </source>
</evidence>
<feature type="signal peptide" evidence="2">
    <location>
        <begin position="1"/>
        <end position="16"/>
    </location>
</feature>
<feature type="compositionally biased region" description="Basic residues" evidence="1">
    <location>
        <begin position="45"/>
        <end position="65"/>
    </location>
</feature>
<gene>
    <name evidence="3" type="ORF">X943_003276</name>
</gene>
<reference evidence="3" key="2">
    <citation type="submission" date="2021-05" db="EMBL/GenBank/DDBJ databases">
        <authorList>
            <person name="Pain A."/>
        </authorList>
    </citation>
    <scope>NUCLEOTIDE SEQUENCE</scope>
    <source>
        <strain evidence="3">1802A</strain>
    </source>
</reference>
<accession>A0AAD9LEJ3</accession>
<sequence>MRILVLFLGCIWLSCGQLVAADANGITVEPALLERKAKFSFSKKGMNKKSSRKKRGILGLNRKKSSGVSKARSQGFWRKNKKDRRGGKQNDKKGFFNFRRRRAESHADDDHTATRSHTRNRRNDARDSKRELHHRDVTGALQDEIEADQHEHAFIEGTSSTTLKEASEHIKDRLTRLITRDIKDAMQELEGVH</sequence>
<feature type="chain" id="PRO_5041953808" evidence="2">
    <location>
        <begin position="17"/>
        <end position="193"/>
    </location>
</feature>